<comment type="caution">
    <text evidence="8">The sequence shown here is derived from an EMBL/GenBank/DDBJ whole genome shotgun (WGS) entry which is preliminary data.</text>
</comment>
<accession>A0A507AHP0</accession>
<keyword evidence="3" id="KW-0238">DNA-binding</keyword>
<keyword evidence="4" id="KW-0804">Transcription</keyword>
<dbReference type="OrthoDB" id="1600564at2759"/>
<evidence type="ECO:0000256" key="2">
    <source>
        <dbReference type="ARBA" id="ARBA00023015"/>
    </source>
</evidence>
<dbReference type="InterPro" id="IPR036864">
    <property type="entry name" value="Zn2-C6_fun-type_DNA-bd_sf"/>
</dbReference>
<dbReference type="AlphaFoldDB" id="A0A507AHP0"/>
<evidence type="ECO:0000256" key="4">
    <source>
        <dbReference type="ARBA" id="ARBA00023163"/>
    </source>
</evidence>
<evidence type="ECO:0000256" key="6">
    <source>
        <dbReference type="SAM" id="MobiDB-lite"/>
    </source>
</evidence>
<evidence type="ECO:0000259" key="7">
    <source>
        <dbReference type="PROSITE" id="PS00463"/>
    </source>
</evidence>
<feature type="region of interest" description="Disordered" evidence="6">
    <location>
        <begin position="574"/>
        <end position="599"/>
    </location>
</feature>
<dbReference type="STRING" id="1093900.A0A507AHP0"/>
<feature type="compositionally biased region" description="Pro residues" evidence="6">
    <location>
        <begin position="62"/>
        <end position="72"/>
    </location>
</feature>
<evidence type="ECO:0000313" key="9">
    <source>
        <dbReference type="Proteomes" id="UP000319257"/>
    </source>
</evidence>
<dbReference type="GeneID" id="41977378"/>
<proteinExistence type="predicted"/>
<name>A0A507AHP0_9PEZI</name>
<feature type="region of interest" description="Disordered" evidence="6">
    <location>
        <begin position="50"/>
        <end position="80"/>
    </location>
</feature>
<dbReference type="InParanoid" id="A0A507AHP0"/>
<dbReference type="GO" id="GO:0000976">
    <property type="term" value="F:transcription cis-regulatory region binding"/>
    <property type="evidence" value="ECO:0007669"/>
    <property type="project" value="TreeGrafter"/>
</dbReference>
<protein>
    <recommendedName>
        <fullName evidence="7">Zn(2)-C6 fungal-type domain-containing protein</fullName>
    </recommendedName>
</protein>
<sequence length="649" mass="72225">MESRASPFQPAAYGKACGGCSRAKCKCFYRSDGSGCERCNRLGRVCEPAVPVRKRKAQPQQLTPPPPPPPSSSQPLQSASRLEEKLDDLVTLLKSQAETRHSQELQTSPSNNYNTPSTTHTLVEYTARTPNIAIDKSAGLVQLMRPEDGSDGDGSGRSILLHDVSVYAIADTMAQQQLETFRSSFLPMFPFVHLPRTLRPTNLQQQRPFLWLVIMALTTKSVNQQFAMEDTIWQILSQRAVVQHHADLDLVLGLICFAAWSHTFKKDRPFMCTVAQLAVSVALELNLHNDASLRAGAKTKRLLGDPEPRARTMEERRAILGLFHVTSITWNAYRKTEPLRWSTYLDECLRTLSQTPETHLDIALVFQVKCLLINNQLTGPDASAQPVGVESHGAPSPILVSALLAQLGDLESNLPREVRSMNIIHCYIHNTELTIRESVLRRPRVQDHGGVAQMQRLQDLEATLSAVEKWMQVLPAMRTVDWAGINVDNFAQFTHCLVVLFKLTTLNEPGWDTAEVERRLDLFDIMDKSSDLIASIPGEIGLIEADGPRKGIFPKAAALMRAIKALFMAELKGEQAESRPPDPSKQTQTQDDAEMDASGFDPSLLATDEFLLNFSNEPWLADIFTDNWYLDPSLQQEPIVVGWDGGQSG</sequence>
<dbReference type="RefSeq" id="XP_030990303.1">
    <property type="nucleotide sequence ID" value="XM_031144947.1"/>
</dbReference>
<organism evidence="8 9">
    <name type="scientific">Thyridium curvatum</name>
    <dbReference type="NCBI Taxonomy" id="1093900"/>
    <lineage>
        <taxon>Eukaryota</taxon>
        <taxon>Fungi</taxon>
        <taxon>Dikarya</taxon>
        <taxon>Ascomycota</taxon>
        <taxon>Pezizomycotina</taxon>
        <taxon>Sordariomycetes</taxon>
        <taxon>Sordariomycetidae</taxon>
        <taxon>Thyridiales</taxon>
        <taxon>Thyridiaceae</taxon>
        <taxon>Thyridium</taxon>
    </lineage>
</organism>
<dbReference type="PROSITE" id="PS00463">
    <property type="entry name" value="ZN2_CY6_FUNGAL_1"/>
    <property type="match status" value="1"/>
</dbReference>
<comment type="subcellular location">
    <subcellularLocation>
        <location evidence="1">Nucleus</location>
    </subcellularLocation>
</comment>
<dbReference type="EMBL" id="SKBQ01000076">
    <property type="protein sequence ID" value="TPX08592.1"/>
    <property type="molecule type" value="Genomic_DNA"/>
</dbReference>
<feature type="domain" description="Zn(2)-C6 fungal-type" evidence="7">
    <location>
        <begin position="16"/>
        <end position="46"/>
    </location>
</feature>
<evidence type="ECO:0000256" key="3">
    <source>
        <dbReference type="ARBA" id="ARBA00023125"/>
    </source>
</evidence>
<dbReference type="Proteomes" id="UP000319257">
    <property type="component" value="Unassembled WGS sequence"/>
</dbReference>
<dbReference type="Gene3D" id="4.10.240.10">
    <property type="entry name" value="Zn(2)-C6 fungal-type DNA-binding domain"/>
    <property type="match status" value="1"/>
</dbReference>
<keyword evidence="5" id="KW-0539">Nucleus</keyword>
<evidence type="ECO:0000256" key="5">
    <source>
        <dbReference type="ARBA" id="ARBA00023242"/>
    </source>
</evidence>
<evidence type="ECO:0000313" key="8">
    <source>
        <dbReference type="EMBL" id="TPX08592.1"/>
    </source>
</evidence>
<dbReference type="GO" id="GO:0005634">
    <property type="term" value="C:nucleus"/>
    <property type="evidence" value="ECO:0007669"/>
    <property type="project" value="UniProtKB-SubCell"/>
</dbReference>
<reference evidence="8 9" key="1">
    <citation type="submission" date="2019-06" db="EMBL/GenBank/DDBJ databases">
        <title>Draft genome sequence of the filamentous fungus Phialemoniopsis curvata isolated from diesel fuel.</title>
        <authorList>
            <person name="Varaljay V.A."/>
            <person name="Lyon W.J."/>
            <person name="Crouch A.L."/>
            <person name="Drake C.E."/>
            <person name="Hollomon J.M."/>
            <person name="Nadeau L.J."/>
            <person name="Nunn H.S."/>
            <person name="Stevenson B.S."/>
            <person name="Bojanowski C.L."/>
            <person name="Crookes-Goodson W.J."/>
        </authorList>
    </citation>
    <scope>NUCLEOTIDE SEQUENCE [LARGE SCALE GENOMIC DNA]</scope>
    <source>
        <strain evidence="8 9">D216</strain>
    </source>
</reference>
<keyword evidence="9" id="KW-1185">Reference proteome</keyword>
<dbReference type="CDD" id="cd12148">
    <property type="entry name" value="fungal_TF_MHR"/>
    <property type="match status" value="1"/>
</dbReference>
<dbReference type="InterPro" id="IPR001138">
    <property type="entry name" value="Zn2Cys6_DnaBD"/>
</dbReference>
<evidence type="ECO:0000256" key="1">
    <source>
        <dbReference type="ARBA" id="ARBA00004123"/>
    </source>
</evidence>
<keyword evidence="2" id="KW-0805">Transcription regulation</keyword>
<dbReference type="InterPro" id="IPR051089">
    <property type="entry name" value="prtT"/>
</dbReference>
<gene>
    <name evidence="8" type="ORF">E0L32_009931</name>
</gene>
<dbReference type="GO" id="GO:0000981">
    <property type="term" value="F:DNA-binding transcription factor activity, RNA polymerase II-specific"/>
    <property type="evidence" value="ECO:0007669"/>
    <property type="project" value="InterPro"/>
</dbReference>
<dbReference type="GO" id="GO:0008270">
    <property type="term" value="F:zinc ion binding"/>
    <property type="evidence" value="ECO:0007669"/>
    <property type="project" value="InterPro"/>
</dbReference>
<dbReference type="PANTHER" id="PTHR31845:SF32">
    <property type="entry name" value="MISCELLANEOUS ZN(II)2CYS6 TRANSCRIPTION FACTOR (EUROFUNG)-RELATED"/>
    <property type="match status" value="1"/>
</dbReference>
<dbReference type="PANTHER" id="PTHR31845">
    <property type="entry name" value="FINGER DOMAIN PROTEIN, PUTATIVE-RELATED"/>
    <property type="match status" value="1"/>
</dbReference>